<accession>A0A6J6LU78</accession>
<sequence>MRGKSIVSTAVASAALIAGGIAAPLAAHAEPIPATGAFSFTTGPGILSTWAYNNLRVTTTLPTVSVSRNNGTQITSVFPVVAKEKTANFTGGQIRITNTKTNDFINCLNPAVDVAVKVVDCVMADKTNKRVFAIAKIGSTKTLNSVYTTTNSYTGLDLKILDQATADWMNAKLKTNTFSPSVVFATGELTVTYGK</sequence>
<name>A0A6J6LU78_9ZZZZ</name>
<evidence type="ECO:0000313" key="3">
    <source>
        <dbReference type="EMBL" id="CAB4913307.1"/>
    </source>
</evidence>
<evidence type="ECO:0000313" key="1">
    <source>
        <dbReference type="EMBL" id="CAB4635211.1"/>
    </source>
</evidence>
<proteinExistence type="predicted"/>
<evidence type="ECO:0000313" key="2">
    <source>
        <dbReference type="EMBL" id="CAB4665407.1"/>
    </source>
</evidence>
<dbReference type="EMBL" id="CAEZWR010000081">
    <property type="protein sequence ID" value="CAB4665407.1"/>
    <property type="molecule type" value="Genomic_DNA"/>
</dbReference>
<reference evidence="2" key="1">
    <citation type="submission" date="2020-05" db="EMBL/GenBank/DDBJ databases">
        <authorList>
            <person name="Chiriac C."/>
            <person name="Salcher M."/>
            <person name="Ghai R."/>
            <person name="Kavagutti S V."/>
        </authorList>
    </citation>
    <scope>NUCLEOTIDE SEQUENCE</scope>
</reference>
<dbReference type="EMBL" id="CAEZVB010000169">
    <property type="protein sequence ID" value="CAB4635211.1"/>
    <property type="molecule type" value="Genomic_DNA"/>
</dbReference>
<protein>
    <submittedName>
        <fullName evidence="2">Unannotated protein</fullName>
    </submittedName>
</protein>
<organism evidence="2">
    <name type="scientific">freshwater metagenome</name>
    <dbReference type="NCBI Taxonomy" id="449393"/>
    <lineage>
        <taxon>unclassified sequences</taxon>
        <taxon>metagenomes</taxon>
        <taxon>ecological metagenomes</taxon>
    </lineage>
</organism>
<dbReference type="AlphaFoldDB" id="A0A6J6LU78"/>
<gene>
    <name evidence="1" type="ORF">UFOPK1908_01709</name>
    <name evidence="2" type="ORF">UFOPK2282_00798</name>
    <name evidence="3" type="ORF">UFOPK3576_01272</name>
</gene>
<dbReference type="EMBL" id="CAFBMO010000060">
    <property type="protein sequence ID" value="CAB4913307.1"/>
    <property type="molecule type" value="Genomic_DNA"/>
</dbReference>